<dbReference type="Gene3D" id="2.40.70.10">
    <property type="entry name" value="Acid Proteases"/>
    <property type="match status" value="1"/>
</dbReference>
<dbReference type="PANTHER" id="PTHR33240">
    <property type="entry name" value="OS08G0508500 PROTEIN"/>
    <property type="match status" value="1"/>
</dbReference>
<name>A0A6D2KE74_9BRAS</name>
<dbReference type="Proteomes" id="UP000467841">
    <property type="component" value="Unassembled WGS sequence"/>
</dbReference>
<dbReference type="OrthoDB" id="2919534at2759"/>
<dbReference type="AlphaFoldDB" id="A0A6D2KE74"/>
<dbReference type="PANTHER" id="PTHR33240:SF8">
    <property type="entry name" value="OS03G0439900 PROTEIN"/>
    <property type="match status" value="1"/>
</dbReference>
<organism evidence="1 2">
    <name type="scientific">Microthlaspi erraticum</name>
    <dbReference type="NCBI Taxonomy" id="1685480"/>
    <lineage>
        <taxon>Eukaryota</taxon>
        <taxon>Viridiplantae</taxon>
        <taxon>Streptophyta</taxon>
        <taxon>Embryophyta</taxon>
        <taxon>Tracheophyta</taxon>
        <taxon>Spermatophyta</taxon>
        <taxon>Magnoliopsida</taxon>
        <taxon>eudicotyledons</taxon>
        <taxon>Gunneridae</taxon>
        <taxon>Pentapetalae</taxon>
        <taxon>rosids</taxon>
        <taxon>malvids</taxon>
        <taxon>Brassicales</taxon>
        <taxon>Brassicaceae</taxon>
        <taxon>Coluteocarpeae</taxon>
        <taxon>Microthlaspi</taxon>
    </lineage>
</organism>
<dbReference type="EMBL" id="CACVBM020001507">
    <property type="protein sequence ID" value="CAA7052751.1"/>
    <property type="molecule type" value="Genomic_DNA"/>
</dbReference>
<reference evidence="1" key="1">
    <citation type="submission" date="2020-01" db="EMBL/GenBank/DDBJ databases">
        <authorList>
            <person name="Mishra B."/>
        </authorList>
    </citation>
    <scope>NUCLEOTIDE SEQUENCE [LARGE SCALE GENOMIC DNA]</scope>
</reference>
<dbReference type="InterPro" id="IPR021109">
    <property type="entry name" value="Peptidase_aspartic_dom_sf"/>
</dbReference>
<sequence>MGFTYSALTDRKIPLTSFTGEITYSLGTIQLVITAGGIRKPVNFVVVDRTAPYNAILGRPWISTMKAVPSTYHQCAKILISYGIKTIRGNQEKARTCYMSSFKQIVSSPA</sequence>
<keyword evidence="2" id="KW-1185">Reference proteome</keyword>
<comment type="caution">
    <text evidence="1">The sequence shown here is derived from an EMBL/GenBank/DDBJ whole genome shotgun (WGS) entry which is preliminary data.</text>
</comment>
<gene>
    <name evidence="1" type="ORF">MERR_LOCUS39986</name>
</gene>
<evidence type="ECO:0000313" key="2">
    <source>
        <dbReference type="Proteomes" id="UP000467841"/>
    </source>
</evidence>
<evidence type="ECO:0000313" key="1">
    <source>
        <dbReference type="EMBL" id="CAA7052751.1"/>
    </source>
</evidence>
<proteinExistence type="predicted"/>
<protein>
    <submittedName>
        <fullName evidence="1">Uncharacterized protein</fullName>
    </submittedName>
</protein>
<accession>A0A6D2KE74</accession>
<dbReference type="CDD" id="cd00303">
    <property type="entry name" value="retropepsin_like"/>
    <property type="match status" value="1"/>
</dbReference>